<dbReference type="Gene3D" id="3.30.930.10">
    <property type="entry name" value="Bira Bifunctional Protein, Domain 2"/>
    <property type="match status" value="1"/>
</dbReference>
<dbReference type="InterPro" id="IPR033721">
    <property type="entry name" value="ProRS_core_arch_euk"/>
</dbReference>
<keyword evidence="3 8" id="KW-0547">Nucleotide-binding</keyword>
<sequence>MSKNALDVRQEDNFADWYQAAVRGGELAEESGVRGCMIIKPWGFGIWERLKSAMDAEIVAHGVENCYFPLLIPLKHFEQEAQHVEGFAKEMAVVTHHRLSMIDGKLQPDPDAKLEEPLIIRPTSETIIGSAMSRWIRSYRDLPLKLNQWANVMRWEMRPRLFLRTSEFLWQEGHTAHATREEAEAETAAMLAMYKKVVEETLALPVIDGVKPEHERFPGAVDTLSIEAMMRDGKALQAGTSHYLGTNFAKAQNIQFQDSDGEWRYAHTTSWGSSTRLVGALVMTHGDNDGLRLPPRAAPSQIVIIPMLKGGDQDEALLEYCRDLARRLSAGQAFGEPLRVRLDDRPERAQIKRWDWVRKGAPVICEIGARDMEHGAVSFLRRDQLRLDGGKPNVRSEPIDMFADNAGDICENIQQALYDQAETFLRSNIVDDFASLEEVEALFAEDGAKWARIPWARPTGAELDAFVERLKASKLTVRNAPFEQGEVAGKCLVTGREAVENILIARAY</sequence>
<dbReference type="FunFam" id="3.30.930.10:FF:000037">
    <property type="entry name" value="Proline--tRNA ligase"/>
    <property type="match status" value="1"/>
</dbReference>
<evidence type="ECO:0000313" key="10">
    <source>
        <dbReference type="EMBL" id="PWE18137.1"/>
    </source>
</evidence>
<dbReference type="InterPro" id="IPR004154">
    <property type="entry name" value="Anticodon-bd"/>
</dbReference>
<protein>
    <recommendedName>
        <fullName evidence="8">Proline--tRNA ligase</fullName>
        <ecNumber evidence="8">6.1.1.15</ecNumber>
    </recommendedName>
    <alternativeName>
        <fullName evidence="8">Prolyl-tRNA synthetase</fullName>
        <shortName evidence="8">ProRS</shortName>
    </alternativeName>
</protein>
<proteinExistence type="inferred from homology"/>
<dbReference type="InterPro" id="IPR045864">
    <property type="entry name" value="aa-tRNA-synth_II/BPL/LPL"/>
</dbReference>
<evidence type="ECO:0000256" key="1">
    <source>
        <dbReference type="ARBA" id="ARBA00022490"/>
    </source>
</evidence>
<accession>A0A2U2BVW7</accession>
<evidence type="ECO:0000256" key="5">
    <source>
        <dbReference type="ARBA" id="ARBA00022917"/>
    </source>
</evidence>
<evidence type="ECO:0000313" key="11">
    <source>
        <dbReference type="Proteomes" id="UP000245168"/>
    </source>
</evidence>
<organism evidence="10 11">
    <name type="scientific">Marinicauda salina</name>
    <dbReference type="NCBI Taxonomy" id="2135793"/>
    <lineage>
        <taxon>Bacteria</taxon>
        <taxon>Pseudomonadati</taxon>
        <taxon>Pseudomonadota</taxon>
        <taxon>Alphaproteobacteria</taxon>
        <taxon>Maricaulales</taxon>
        <taxon>Maricaulaceae</taxon>
        <taxon>Marinicauda</taxon>
    </lineage>
</organism>
<comment type="caution">
    <text evidence="10">The sequence shown here is derived from an EMBL/GenBank/DDBJ whole genome shotgun (WGS) entry which is preliminary data.</text>
</comment>
<keyword evidence="4 8" id="KW-0067">ATP-binding</keyword>
<dbReference type="GO" id="GO:0006433">
    <property type="term" value="P:prolyl-tRNA aminoacylation"/>
    <property type="evidence" value="ECO:0007669"/>
    <property type="project" value="UniProtKB-UniRule"/>
</dbReference>
<keyword evidence="6 8" id="KW-0030">Aminoacyl-tRNA synthetase</keyword>
<dbReference type="SUPFAM" id="SSF52954">
    <property type="entry name" value="Class II aaRS ABD-related"/>
    <property type="match status" value="1"/>
</dbReference>
<evidence type="ECO:0000256" key="3">
    <source>
        <dbReference type="ARBA" id="ARBA00022741"/>
    </source>
</evidence>
<dbReference type="GO" id="GO:0004827">
    <property type="term" value="F:proline-tRNA ligase activity"/>
    <property type="evidence" value="ECO:0007669"/>
    <property type="project" value="UniProtKB-UniRule"/>
</dbReference>
<dbReference type="GO" id="GO:0017101">
    <property type="term" value="C:aminoacyl-tRNA synthetase multienzyme complex"/>
    <property type="evidence" value="ECO:0007669"/>
    <property type="project" value="TreeGrafter"/>
</dbReference>
<dbReference type="PANTHER" id="PTHR43382">
    <property type="entry name" value="PROLYL-TRNA SYNTHETASE"/>
    <property type="match status" value="1"/>
</dbReference>
<dbReference type="SMART" id="SM00946">
    <property type="entry name" value="ProRS-C_1"/>
    <property type="match status" value="1"/>
</dbReference>
<dbReference type="Pfam" id="PF00587">
    <property type="entry name" value="tRNA-synt_2b"/>
    <property type="match status" value="1"/>
</dbReference>
<comment type="similarity">
    <text evidence="8">Belongs to the class-II aminoacyl-tRNA synthetase family. ProS type 3 subfamily.</text>
</comment>
<evidence type="ECO:0000256" key="8">
    <source>
        <dbReference type="HAMAP-Rule" id="MF_01571"/>
    </source>
</evidence>
<dbReference type="RefSeq" id="WP_109251411.1">
    <property type="nucleotide sequence ID" value="NZ_QEXV01000001.1"/>
</dbReference>
<comment type="subunit">
    <text evidence="8">Homodimer.</text>
</comment>
<keyword evidence="2 8" id="KW-0436">Ligase</keyword>
<dbReference type="GO" id="GO:0005524">
    <property type="term" value="F:ATP binding"/>
    <property type="evidence" value="ECO:0007669"/>
    <property type="project" value="UniProtKB-UniRule"/>
</dbReference>
<dbReference type="InterPro" id="IPR002314">
    <property type="entry name" value="aa-tRNA-synt_IIb"/>
</dbReference>
<dbReference type="PANTHER" id="PTHR43382:SF2">
    <property type="entry name" value="BIFUNCTIONAL GLUTAMATE_PROLINE--TRNA LIGASE"/>
    <property type="match status" value="1"/>
</dbReference>
<dbReference type="Gene3D" id="3.30.110.30">
    <property type="entry name" value="C-terminal domain of ProRS"/>
    <property type="match status" value="1"/>
</dbReference>
<comment type="domain">
    <text evidence="8">Consists of three domains: the N-terminal catalytic domain, the anticodon-binding domain and the C-terminal extension.</text>
</comment>
<name>A0A2U2BVW7_9PROT</name>
<dbReference type="InterPro" id="IPR017449">
    <property type="entry name" value="Pro-tRNA_synth_II"/>
</dbReference>
<dbReference type="Gene3D" id="3.40.50.800">
    <property type="entry name" value="Anticodon-binding domain"/>
    <property type="match status" value="1"/>
</dbReference>
<keyword evidence="11" id="KW-1185">Reference proteome</keyword>
<dbReference type="Proteomes" id="UP000245168">
    <property type="component" value="Unassembled WGS sequence"/>
</dbReference>
<dbReference type="InterPro" id="IPR016061">
    <property type="entry name" value="Pro-tRNA_ligase_II_C"/>
</dbReference>
<dbReference type="GO" id="GO:0005737">
    <property type="term" value="C:cytoplasm"/>
    <property type="evidence" value="ECO:0007669"/>
    <property type="project" value="UniProtKB-SubCell"/>
</dbReference>
<reference evidence="11" key="1">
    <citation type="submission" date="2018-05" db="EMBL/GenBank/DDBJ databases">
        <authorList>
            <person name="Liu B.-T."/>
        </authorList>
    </citation>
    <scope>NUCLEOTIDE SEQUENCE [LARGE SCALE GENOMIC DNA]</scope>
    <source>
        <strain evidence="11">WD6-1</strain>
    </source>
</reference>
<comment type="subcellular location">
    <subcellularLocation>
        <location evidence="8">Cytoplasm</location>
    </subcellularLocation>
</comment>
<dbReference type="EMBL" id="QEXV01000001">
    <property type="protein sequence ID" value="PWE18137.1"/>
    <property type="molecule type" value="Genomic_DNA"/>
</dbReference>
<feature type="domain" description="Aminoacyl-transfer RNA synthetases class-II family profile" evidence="9">
    <location>
        <begin position="43"/>
        <end position="295"/>
    </location>
</feature>
<dbReference type="InterPro" id="IPR004499">
    <property type="entry name" value="Pro-tRNA-ligase_IIa_arc-type"/>
</dbReference>
<evidence type="ECO:0000256" key="6">
    <source>
        <dbReference type="ARBA" id="ARBA00023146"/>
    </source>
</evidence>
<dbReference type="OrthoDB" id="9809052at2"/>
<comment type="function">
    <text evidence="8">Catalyzes the attachment of proline to tRNA(Pro) in a two-step reaction: proline is first activated by ATP to form Pro-AMP and then transferred to the acceptor end of tRNA(Pro).</text>
</comment>
<dbReference type="InterPro" id="IPR036621">
    <property type="entry name" value="Anticodon-bd_dom_sf"/>
</dbReference>
<keyword evidence="1 8" id="KW-0963">Cytoplasm</keyword>
<gene>
    <name evidence="8" type="primary">proS</name>
    <name evidence="10" type="ORF">DDZ18_00535</name>
</gene>
<dbReference type="AlphaFoldDB" id="A0A2U2BVW7"/>
<dbReference type="PROSITE" id="PS50862">
    <property type="entry name" value="AA_TRNA_LIGASE_II"/>
    <property type="match status" value="1"/>
</dbReference>
<dbReference type="InterPro" id="IPR006195">
    <property type="entry name" value="aa-tRNA-synth_II"/>
</dbReference>
<dbReference type="Pfam" id="PF03129">
    <property type="entry name" value="HGTP_anticodon"/>
    <property type="match status" value="1"/>
</dbReference>
<dbReference type="HAMAP" id="MF_01571">
    <property type="entry name" value="Pro_tRNA_synth_type3"/>
    <property type="match status" value="1"/>
</dbReference>
<dbReference type="SUPFAM" id="SSF64586">
    <property type="entry name" value="C-terminal domain of ProRS"/>
    <property type="match status" value="1"/>
</dbReference>
<comment type="catalytic activity">
    <reaction evidence="7 8">
        <text>tRNA(Pro) + L-proline + ATP = L-prolyl-tRNA(Pro) + AMP + diphosphate</text>
        <dbReference type="Rhea" id="RHEA:14305"/>
        <dbReference type="Rhea" id="RHEA-COMP:9700"/>
        <dbReference type="Rhea" id="RHEA-COMP:9702"/>
        <dbReference type="ChEBI" id="CHEBI:30616"/>
        <dbReference type="ChEBI" id="CHEBI:33019"/>
        <dbReference type="ChEBI" id="CHEBI:60039"/>
        <dbReference type="ChEBI" id="CHEBI:78442"/>
        <dbReference type="ChEBI" id="CHEBI:78532"/>
        <dbReference type="ChEBI" id="CHEBI:456215"/>
        <dbReference type="EC" id="6.1.1.15"/>
    </reaction>
</comment>
<dbReference type="CDD" id="cd00778">
    <property type="entry name" value="ProRS_core_arch_euk"/>
    <property type="match status" value="1"/>
</dbReference>
<evidence type="ECO:0000256" key="2">
    <source>
        <dbReference type="ARBA" id="ARBA00022598"/>
    </source>
</evidence>
<keyword evidence="5 8" id="KW-0648">Protein biosynthesis</keyword>
<dbReference type="SUPFAM" id="SSF55681">
    <property type="entry name" value="Class II aaRS and biotin synthetases"/>
    <property type="match status" value="1"/>
</dbReference>
<dbReference type="EC" id="6.1.1.15" evidence="8"/>
<evidence type="ECO:0000256" key="4">
    <source>
        <dbReference type="ARBA" id="ARBA00022840"/>
    </source>
</evidence>
<evidence type="ECO:0000256" key="7">
    <source>
        <dbReference type="ARBA" id="ARBA00047671"/>
    </source>
</evidence>
<evidence type="ECO:0000259" key="9">
    <source>
        <dbReference type="PROSITE" id="PS50862"/>
    </source>
</evidence>